<feature type="region of interest" description="Disordered" evidence="1">
    <location>
        <begin position="1"/>
        <end position="79"/>
    </location>
</feature>
<feature type="region of interest" description="Disordered" evidence="1">
    <location>
        <begin position="185"/>
        <end position="210"/>
    </location>
</feature>
<organism evidence="2 3">
    <name type="scientific">Symbiodinium microadriaticum</name>
    <name type="common">Dinoflagellate</name>
    <name type="synonym">Zooxanthella microadriatica</name>
    <dbReference type="NCBI Taxonomy" id="2951"/>
    <lineage>
        <taxon>Eukaryota</taxon>
        <taxon>Sar</taxon>
        <taxon>Alveolata</taxon>
        <taxon>Dinophyceae</taxon>
        <taxon>Suessiales</taxon>
        <taxon>Symbiodiniaceae</taxon>
        <taxon>Symbiodinium</taxon>
    </lineage>
</organism>
<dbReference type="EMBL" id="LSRX01000301">
    <property type="protein sequence ID" value="OLQ01216.1"/>
    <property type="molecule type" value="Genomic_DNA"/>
</dbReference>
<accession>A0A1Q9E1A8</accession>
<dbReference type="AlphaFoldDB" id="A0A1Q9E1A8"/>
<reference evidence="2 3" key="1">
    <citation type="submission" date="2016-02" db="EMBL/GenBank/DDBJ databases">
        <title>Genome analysis of coral dinoflagellate symbionts highlights evolutionary adaptations to a symbiotic lifestyle.</title>
        <authorList>
            <person name="Aranda M."/>
            <person name="Li Y."/>
            <person name="Liew Y.J."/>
            <person name="Baumgarten S."/>
            <person name="Simakov O."/>
            <person name="Wilson M."/>
            <person name="Piel J."/>
            <person name="Ashoor H."/>
            <person name="Bougouffa S."/>
            <person name="Bajic V.B."/>
            <person name="Ryu T."/>
            <person name="Ravasi T."/>
            <person name="Bayer T."/>
            <person name="Micklem G."/>
            <person name="Kim H."/>
            <person name="Bhak J."/>
            <person name="Lajeunesse T.C."/>
            <person name="Voolstra C.R."/>
        </authorList>
    </citation>
    <scope>NUCLEOTIDE SEQUENCE [LARGE SCALE GENOMIC DNA]</scope>
    <source>
        <strain evidence="2 3">CCMP2467</strain>
    </source>
</reference>
<protein>
    <submittedName>
        <fullName evidence="2">Uncharacterized protein</fullName>
    </submittedName>
</protein>
<name>A0A1Q9E1A8_SYMMI</name>
<dbReference type="Proteomes" id="UP000186817">
    <property type="component" value="Unassembled WGS sequence"/>
</dbReference>
<evidence type="ECO:0000313" key="3">
    <source>
        <dbReference type="Proteomes" id="UP000186817"/>
    </source>
</evidence>
<feature type="compositionally biased region" description="Low complexity" evidence="1">
    <location>
        <begin position="387"/>
        <end position="398"/>
    </location>
</feature>
<evidence type="ECO:0000256" key="1">
    <source>
        <dbReference type="SAM" id="MobiDB-lite"/>
    </source>
</evidence>
<keyword evidence="3" id="KW-1185">Reference proteome</keyword>
<feature type="region of interest" description="Disordered" evidence="1">
    <location>
        <begin position="353"/>
        <end position="419"/>
    </location>
</feature>
<comment type="caution">
    <text evidence="2">The sequence shown here is derived from an EMBL/GenBank/DDBJ whole genome shotgun (WGS) entry which is preliminary data.</text>
</comment>
<gene>
    <name evidence="2" type="ORF">AK812_SmicGene16072</name>
</gene>
<evidence type="ECO:0000313" key="2">
    <source>
        <dbReference type="EMBL" id="OLQ01216.1"/>
    </source>
</evidence>
<proteinExistence type="predicted"/>
<sequence length="449" mass="48186">MGAIPRGDPACTVPVSHPWNRGRGSAAAVLGAKGTGKGGDEESSSFHGLTSSDDEPVAPKASAARPAGPPPPTPPGAFLAAAPAPVPYYIGDPKRVALLAESRNATRAPGGKEGRTCEEKFLAVRRSKLNEEGTLEGPEMTIGQSRTLANRAFVMDRDCLMEGEAHTHALTRRAACVTRETLNRLSDHTGSGTPLPATQRESDIQNTQGRSFMQERNWARRAFGQLYSALISLFTTFLHRQLLQHCIGPDQSEGESDARLMMYYIAGAGSTGSQLERAQSDASDDGGASLETVFGFEATTLARLARGHSKALNFVFMDDDEDDEEDGCADGLEEIFSFDLAKVAEEPVPTEIATTIGDLSPPGDDDDAVRSPTSPAGPRKKKRIFLRTQRGTTTPQRPLVQPADTDEWDNDQWNNPQDDADYVAPALVSELPERLAAAKETADLADLMP</sequence>